<dbReference type="NCBIfam" id="NF004939">
    <property type="entry name" value="PRK06292.1-1"/>
    <property type="match status" value="1"/>
</dbReference>
<evidence type="ECO:0000256" key="2">
    <source>
        <dbReference type="ARBA" id="ARBA00007532"/>
    </source>
</evidence>
<evidence type="ECO:0000256" key="1">
    <source>
        <dbReference type="ARBA" id="ARBA00001974"/>
    </source>
</evidence>
<organism evidence="7 8">
    <name type="scientific">Rhizobium halophytocola</name>
    <dbReference type="NCBI Taxonomy" id="735519"/>
    <lineage>
        <taxon>Bacteria</taxon>
        <taxon>Pseudomonadati</taxon>
        <taxon>Pseudomonadota</taxon>
        <taxon>Alphaproteobacteria</taxon>
        <taxon>Hyphomicrobiales</taxon>
        <taxon>Rhizobiaceae</taxon>
        <taxon>Rhizobium/Agrobacterium group</taxon>
        <taxon>Rhizobium</taxon>
    </lineage>
</organism>
<dbReference type="SUPFAM" id="SSF51905">
    <property type="entry name" value="FAD/NAD(P)-binding domain"/>
    <property type="match status" value="1"/>
</dbReference>
<dbReference type="Proteomes" id="UP000759443">
    <property type="component" value="Unassembled WGS sequence"/>
</dbReference>
<evidence type="ECO:0000259" key="5">
    <source>
        <dbReference type="Pfam" id="PF02852"/>
    </source>
</evidence>
<dbReference type="Pfam" id="PF07992">
    <property type="entry name" value="Pyr_redox_2"/>
    <property type="match status" value="1"/>
</dbReference>
<evidence type="ECO:0000256" key="4">
    <source>
        <dbReference type="ARBA" id="ARBA00022827"/>
    </source>
</evidence>
<reference evidence="7 8" key="1">
    <citation type="submission" date="2021-03" db="EMBL/GenBank/DDBJ databases">
        <title>Genomic Encyclopedia of Type Strains, Phase IV (KMG-IV): sequencing the most valuable type-strain genomes for metagenomic binning, comparative biology and taxonomic classification.</title>
        <authorList>
            <person name="Goeker M."/>
        </authorList>
    </citation>
    <scope>NUCLEOTIDE SEQUENCE [LARGE SCALE GENOMIC DNA]</scope>
    <source>
        <strain evidence="7 8">DSM 21600</strain>
    </source>
</reference>
<dbReference type="SUPFAM" id="SSF55424">
    <property type="entry name" value="FAD/NAD-linked reductases, dimerisation (C-terminal) domain"/>
    <property type="match status" value="1"/>
</dbReference>
<dbReference type="InterPro" id="IPR016156">
    <property type="entry name" value="FAD/NAD-linked_Rdtase_dimer_sf"/>
</dbReference>
<dbReference type="InterPro" id="IPR004099">
    <property type="entry name" value="Pyr_nucl-diS_OxRdtase_dimer"/>
</dbReference>
<dbReference type="Gene3D" id="3.50.50.60">
    <property type="entry name" value="FAD/NAD(P)-binding domain"/>
    <property type="match status" value="2"/>
</dbReference>
<accession>A0ABS4DVF7</accession>
<dbReference type="InterPro" id="IPR036188">
    <property type="entry name" value="FAD/NAD-bd_sf"/>
</dbReference>
<comment type="cofactor">
    <cofactor evidence="1">
        <name>FAD</name>
        <dbReference type="ChEBI" id="CHEBI:57692"/>
    </cofactor>
</comment>
<dbReference type="PANTHER" id="PTHR43014:SF4">
    <property type="entry name" value="PYRIDINE NUCLEOTIDE-DISULFIDE OXIDOREDUCTASE RCLA-RELATED"/>
    <property type="match status" value="1"/>
</dbReference>
<gene>
    <name evidence="7" type="ORF">J2Z17_001071</name>
</gene>
<dbReference type="EC" id="1.8.1.4" evidence="7"/>
<dbReference type="InterPro" id="IPR023753">
    <property type="entry name" value="FAD/NAD-binding_dom"/>
</dbReference>
<proteinExistence type="inferred from homology"/>
<name>A0ABS4DVF7_9HYPH</name>
<evidence type="ECO:0000313" key="8">
    <source>
        <dbReference type="Proteomes" id="UP000759443"/>
    </source>
</evidence>
<feature type="domain" description="FAD/NAD(P)-binding" evidence="6">
    <location>
        <begin position="7"/>
        <end position="320"/>
    </location>
</feature>
<keyword evidence="3" id="KW-0285">Flavoprotein</keyword>
<dbReference type="EMBL" id="JAGGJU010000002">
    <property type="protein sequence ID" value="MBP1849650.1"/>
    <property type="molecule type" value="Genomic_DNA"/>
</dbReference>
<dbReference type="PIRSF" id="PIRSF000350">
    <property type="entry name" value="Mercury_reductase_MerA"/>
    <property type="match status" value="1"/>
</dbReference>
<evidence type="ECO:0000256" key="3">
    <source>
        <dbReference type="ARBA" id="ARBA00022630"/>
    </source>
</evidence>
<feature type="domain" description="Pyridine nucleotide-disulphide oxidoreductase dimerisation" evidence="5">
    <location>
        <begin position="344"/>
        <end position="440"/>
    </location>
</feature>
<evidence type="ECO:0000313" key="7">
    <source>
        <dbReference type="EMBL" id="MBP1849650.1"/>
    </source>
</evidence>
<comment type="caution">
    <text evidence="7">The sequence shown here is derived from an EMBL/GenBank/DDBJ whole genome shotgun (WGS) entry which is preliminary data.</text>
</comment>
<keyword evidence="8" id="KW-1185">Reference proteome</keyword>
<dbReference type="PRINTS" id="PR00411">
    <property type="entry name" value="PNDRDTASEI"/>
</dbReference>
<comment type="similarity">
    <text evidence="2">Belongs to the class-I pyridine nucleotide-disulfide oxidoreductase family.</text>
</comment>
<dbReference type="Pfam" id="PF02852">
    <property type="entry name" value="Pyr_redox_dim"/>
    <property type="match status" value="1"/>
</dbReference>
<keyword evidence="7" id="KW-0560">Oxidoreductase</keyword>
<sequence>MAERKTEIAIIGAGTAGLAAERSARRAGARTLLIDDRFAGTTCATVGCMPSKLLIAAAKAAQGIREADRFGISAGPVRIDGKAVMQRVRRLRDDFVSSILETFDALPADSKLKGKARFTGGTTLDVDGLAVEARAIVIATGSFAMVPKPYRDLDNLLTNENVFELDDLPASLGVIGAGPLGLELAQAFARLGVKVQVFGEGGKIAGLGDAAVATSLRALLEKEFPVHLDVEITPEKVSGGTRIRWSGKSEGSAVFSHVLVATGRPPKLDGLGLEATGLDLDDHGTPVFDITTLQCGAAPIFIAGDTNAKAPLLHEASAEGAIAGHNAATFPKVTPSKRKTMLAITFTEPSSAMIGKPPEDDTIVGEADYSDQGRARVEGRAGGLVRLYADPKGLLTGASMAAPGTEHMAHLIAWAIESRQTAADLLNLPIYHPTLEEGMRGALRQICKTAALPVPEDRDEGNAAGV</sequence>
<dbReference type="InterPro" id="IPR001100">
    <property type="entry name" value="Pyr_nuc-diS_OxRdtase"/>
</dbReference>
<keyword evidence="4" id="KW-0274">FAD</keyword>
<evidence type="ECO:0000259" key="6">
    <source>
        <dbReference type="Pfam" id="PF07992"/>
    </source>
</evidence>
<dbReference type="RefSeq" id="WP_342454373.1">
    <property type="nucleotide sequence ID" value="NZ_JAGGJU010000002.1"/>
</dbReference>
<dbReference type="GO" id="GO:0004148">
    <property type="term" value="F:dihydrolipoyl dehydrogenase (NADH) activity"/>
    <property type="evidence" value="ECO:0007669"/>
    <property type="project" value="UniProtKB-EC"/>
</dbReference>
<protein>
    <submittedName>
        <fullName evidence="7">Dihydrolipoamide dehydrogenase</fullName>
        <ecNumber evidence="7">1.8.1.4</ecNumber>
    </submittedName>
</protein>
<dbReference type="PRINTS" id="PR00368">
    <property type="entry name" value="FADPNR"/>
</dbReference>
<dbReference type="Gene3D" id="3.30.390.30">
    <property type="match status" value="1"/>
</dbReference>
<dbReference type="PANTHER" id="PTHR43014">
    <property type="entry name" value="MERCURIC REDUCTASE"/>
    <property type="match status" value="1"/>
</dbReference>